<feature type="transmembrane region" description="Helical" evidence="9">
    <location>
        <begin position="467"/>
        <end position="489"/>
    </location>
</feature>
<dbReference type="Gene3D" id="3.30.70.1320">
    <property type="entry name" value="Multidrug efflux transporter AcrB pore domain like"/>
    <property type="match status" value="1"/>
</dbReference>
<evidence type="ECO:0000256" key="1">
    <source>
        <dbReference type="ARBA" id="ARBA00004651"/>
    </source>
</evidence>
<keyword evidence="7 9" id="KW-0472">Membrane</keyword>
<feature type="transmembrane region" description="Helical" evidence="9">
    <location>
        <begin position="344"/>
        <end position="370"/>
    </location>
</feature>
<feature type="transmembrane region" description="Helical" evidence="9">
    <location>
        <begin position="438"/>
        <end position="455"/>
    </location>
</feature>
<evidence type="ECO:0000313" key="11">
    <source>
        <dbReference type="Proteomes" id="UP000324233"/>
    </source>
</evidence>
<protein>
    <submittedName>
        <fullName evidence="10">Cobalt-zinc-cadmium resistance protein CzcA</fullName>
    </submittedName>
</protein>
<accession>A0A5B9W2L2</accession>
<reference evidence="10 11" key="1">
    <citation type="submission" date="2019-08" db="EMBL/GenBank/DDBJ databases">
        <title>Deep-cultivation of Planctomycetes and their phenomic and genomic characterization uncovers novel biology.</title>
        <authorList>
            <person name="Wiegand S."/>
            <person name="Jogler M."/>
            <person name="Boedeker C."/>
            <person name="Pinto D."/>
            <person name="Vollmers J."/>
            <person name="Rivas-Marin E."/>
            <person name="Kohn T."/>
            <person name="Peeters S.H."/>
            <person name="Heuer A."/>
            <person name="Rast P."/>
            <person name="Oberbeckmann S."/>
            <person name="Bunk B."/>
            <person name="Jeske O."/>
            <person name="Meyerdierks A."/>
            <person name="Storesund J.E."/>
            <person name="Kallscheuer N."/>
            <person name="Luecker S."/>
            <person name="Lage O.M."/>
            <person name="Pohl T."/>
            <person name="Merkel B.J."/>
            <person name="Hornburger P."/>
            <person name="Mueller R.-W."/>
            <person name="Bruemmer F."/>
            <person name="Labrenz M."/>
            <person name="Spormann A.M."/>
            <person name="Op den Camp H."/>
            <person name="Overmann J."/>
            <person name="Amann R."/>
            <person name="Jetten M.S.M."/>
            <person name="Mascher T."/>
            <person name="Medema M.H."/>
            <person name="Devos D.P."/>
            <person name="Kaster A.-K."/>
            <person name="Ovreas L."/>
            <person name="Rohde M."/>
            <person name="Galperin M.Y."/>
            <person name="Jogler C."/>
        </authorList>
    </citation>
    <scope>NUCLEOTIDE SEQUENCE [LARGE SCALE GENOMIC DNA]</scope>
    <source>
        <strain evidence="10 11">OJF2</strain>
    </source>
</reference>
<dbReference type="Pfam" id="PF00873">
    <property type="entry name" value="ACR_tran"/>
    <property type="match status" value="2"/>
</dbReference>
<dbReference type="InterPro" id="IPR001036">
    <property type="entry name" value="Acrflvin-R"/>
</dbReference>
<evidence type="ECO:0000256" key="4">
    <source>
        <dbReference type="ARBA" id="ARBA00022475"/>
    </source>
</evidence>
<comment type="subcellular location">
    <subcellularLocation>
        <location evidence="1">Cell membrane</location>
        <topology evidence="1">Multi-pass membrane protein</topology>
    </subcellularLocation>
</comment>
<keyword evidence="6 9" id="KW-1133">Transmembrane helix</keyword>
<evidence type="ECO:0000256" key="7">
    <source>
        <dbReference type="ARBA" id="ARBA00023136"/>
    </source>
</evidence>
<dbReference type="InterPro" id="IPR004763">
    <property type="entry name" value="CusA-like"/>
</dbReference>
<evidence type="ECO:0000256" key="8">
    <source>
        <dbReference type="SAM" id="MobiDB-lite"/>
    </source>
</evidence>
<evidence type="ECO:0000256" key="5">
    <source>
        <dbReference type="ARBA" id="ARBA00022692"/>
    </source>
</evidence>
<dbReference type="RefSeq" id="WP_148594697.1">
    <property type="nucleotide sequence ID" value="NZ_CP042997.1"/>
</dbReference>
<gene>
    <name evidence="10" type="primary">czcA_8</name>
    <name evidence="10" type="ORF">OJF2_33710</name>
</gene>
<name>A0A5B9W2L2_9BACT</name>
<dbReference type="SUPFAM" id="SSF82866">
    <property type="entry name" value="Multidrug efflux transporter AcrB transmembrane domain"/>
    <property type="match status" value="2"/>
</dbReference>
<dbReference type="GO" id="GO:0005886">
    <property type="term" value="C:plasma membrane"/>
    <property type="evidence" value="ECO:0007669"/>
    <property type="project" value="UniProtKB-SubCell"/>
</dbReference>
<evidence type="ECO:0000256" key="2">
    <source>
        <dbReference type="ARBA" id="ARBA00010942"/>
    </source>
</evidence>
<dbReference type="PANTHER" id="PTHR32063">
    <property type="match status" value="1"/>
</dbReference>
<dbReference type="SUPFAM" id="SSF82693">
    <property type="entry name" value="Multidrug efflux transporter AcrB pore domain, PN1, PN2, PC1 and PC2 subdomains"/>
    <property type="match status" value="2"/>
</dbReference>
<feature type="transmembrane region" description="Helical" evidence="9">
    <location>
        <begin position="1018"/>
        <end position="1044"/>
    </location>
</feature>
<evidence type="ECO:0000313" key="10">
    <source>
        <dbReference type="EMBL" id="QEH34826.1"/>
    </source>
</evidence>
<organism evidence="10 11">
    <name type="scientific">Aquisphaera giovannonii</name>
    <dbReference type="NCBI Taxonomy" id="406548"/>
    <lineage>
        <taxon>Bacteria</taxon>
        <taxon>Pseudomonadati</taxon>
        <taxon>Planctomycetota</taxon>
        <taxon>Planctomycetia</taxon>
        <taxon>Isosphaerales</taxon>
        <taxon>Isosphaeraceae</taxon>
        <taxon>Aquisphaera</taxon>
    </lineage>
</organism>
<dbReference type="PRINTS" id="PR00702">
    <property type="entry name" value="ACRIFLAVINRP"/>
</dbReference>
<keyword evidence="5 9" id="KW-0812">Transmembrane</keyword>
<feature type="compositionally biased region" description="Basic and acidic residues" evidence="8">
    <location>
        <begin position="1053"/>
        <end position="1064"/>
    </location>
</feature>
<dbReference type="AlphaFoldDB" id="A0A5B9W2L2"/>
<feature type="region of interest" description="Disordered" evidence="8">
    <location>
        <begin position="1050"/>
        <end position="1092"/>
    </location>
</feature>
<keyword evidence="11" id="KW-1185">Reference proteome</keyword>
<comment type="similarity">
    <text evidence="2">Belongs to the resistance-nodulation-cell division (RND) (TC 2.A.6) family.</text>
</comment>
<dbReference type="GO" id="GO:0008324">
    <property type="term" value="F:monoatomic cation transmembrane transporter activity"/>
    <property type="evidence" value="ECO:0007669"/>
    <property type="project" value="InterPro"/>
</dbReference>
<proteinExistence type="inferred from homology"/>
<keyword evidence="4" id="KW-1003">Cell membrane</keyword>
<dbReference type="NCBIfam" id="TIGR00914">
    <property type="entry name" value="2A0601"/>
    <property type="match status" value="1"/>
</dbReference>
<dbReference type="GO" id="GO:0042910">
    <property type="term" value="F:xenobiotic transmembrane transporter activity"/>
    <property type="evidence" value="ECO:0007669"/>
    <property type="project" value="TreeGrafter"/>
</dbReference>
<dbReference type="Gene3D" id="3.30.70.1430">
    <property type="entry name" value="Multidrug efflux transporter AcrB pore domain"/>
    <property type="match status" value="2"/>
</dbReference>
<dbReference type="InterPro" id="IPR027463">
    <property type="entry name" value="AcrB_DN_DC_subdom"/>
</dbReference>
<feature type="transmembrane region" description="Helical" evidence="9">
    <location>
        <begin position="914"/>
        <end position="934"/>
    </location>
</feature>
<keyword evidence="3" id="KW-0813">Transport</keyword>
<dbReference type="Gene3D" id="3.30.70.1440">
    <property type="entry name" value="Multidrug efflux transporter AcrB pore domain"/>
    <property type="match status" value="1"/>
</dbReference>
<dbReference type="OrthoDB" id="219750at2"/>
<sequence>MLNALIDSSLKNRFVVLLLAGILVALGVRAARRLPLDAFPDTTPVQVQVNTNAPELSPEEAERLISFPVEYAMGGLKGLEEVRSVSKFGLSQVVLIFSDDTDIYFARQQISERLGEVELPAGIARPTMGPVATGLGEVYHYLLTSENPEYGLTELRTLQDWVIRPRLRKVAGVAEINPWGGLAKQFEVRADPVRLAKYGLTLDELAMALRENNKNVGGGYLVRAGESSLVQGVGRTTTLDEIAAVVVKAVDGVPIRVKDLGEVAVGHVIRRGGVTADGKGEAVLGLAFMRMGENSRDVTRALDRAMDDVKRALPPGVAIDVVYKRTDLVGHVLHTVERNLLEGALLVIAVLFAFLGNLRAGLIVASVIPLSMLFAVTMMERVGIAGSLMSLGAIDFGLVVDSSVVMVENCVRHLAHDRSDRPKLDVIRDAAVEVRKPTMFGELIIMIVYLPILTLQGIEGKLFRPMALTVVFALLGSMVMSLTLMPVLASLGLSRRVRDRETIVDRIAHRLFQPILHRGLMYPWATLILVGAITVGATILGLGLGSEFVPRLSEGSIVINTVRLASVSLEESLEYGSRIEAILKDAFPDEIESIWSRTGTAEVATDPMGFEVSDVYVMLRPREGTYPIGRPRLLSPPASWWRYLTQEPVGGWTRAKSQDELVEEMAEVTRTLPGMRAVYSQPIELRINEMVAGIRADLGIKIFGPDLEVLKEKAAEVERIVEEIPGAADVSAEQVTGLPVVRVVVDRQALSRYGVSARQVLDAVSEAGGMRVGEVIEPDRRFPLAIRLPDAYRDDPRALEKILFTTATGQRLPLTRLAKLEEVTGPSTIQREWGERRIVVQANVRGGRDIGSFVEEAQVKIADGVKLDGDCRIEWGGQFENMIRAERRLLIVVPLALALILSLLYLTFHSMRDALMIFSGVLFARVGGVLGLWLRGLPFTISAGVGFVALAGASMLEGLVLVSYIRDRMAHGMPKLEAIEAARLARLRPVLMTGTVAALGFVPMMLSHGVGAEVQRPLATVVFFGMVCDTFLTMLALPVLYLLFGKGPQVEAGPRDDDRREPGPRRGRGPGPDGTGRQLAAGAATDLEPVGS</sequence>
<evidence type="ECO:0000256" key="6">
    <source>
        <dbReference type="ARBA" id="ARBA00022989"/>
    </source>
</evidence>
<dbReference type="Gene3D" id="3.30.2090.10">
    <property type="entry name" value="Multidrug efflux transporter AcrB TolC docking domain, DN and DC subdomains"/>
    <property type="match status" value="2"/>
</dbReference>
<dbReference type="SUPFAM" id="SSF82714">
    <property type="entry name" value="Multidrug efflux transporter AcrB TolC docking domain, DN and DC subdomains"/>
    <property type="match status" value="2"/>
</dbReference>
<feature type="transmembrane region" description="Helical" evidence="9">
    <location>
        <begin position="889"/>
        <end position="908"/>
    </location>
</feature>
<dbReference type="PANTHER" id="PTHR32063:SF24">
    <property type="entry name" value="CATION EFFLUX SYSTEM (ACRB_ACRD_ACRF FAMILY)"/>
    <property type="match status" value="1"/>
</dbReference>
<dbReference type="EMBL" id="CP042997">
    <property type="protein sequence ID" value="QEH34826.1"/>
    <property type="molecule type" value="Genomic_DNA"/>
</dbReference>
<dbReference type="KEGG" id="agv:OJF2_33710"/>
<feature type="transmembrane region" description="Helical" evidence="9">
    <location>
        <begin position="521"/>
        <end position="544"/>
    </location>
</feature>
<evidence type="ECO:0000256" key="9">
    <source>
        <dbReference type="SAM" id="Phobius"/>
    </source>
</evidence>
<feature type="transmembrane region" description="Helical" evidence="9">
    <location>
        <begin position="941"/>
        <end position="965"/>
    </location>
</feature>
<dbReference type="Proteomes" id="UP000324233">
    <property type="component" value="Chromosome"/>
</dbReference>
<feature type="transmembrane region" description="Helical" evidence="9">
    <location>
        <begin position="985"/>
        <end position="1006"/>
    </location>
</feature>
<dbReference type="Gene3D" id="1.20.1640.10">
    <property type="entry name" value="Multidrug efflux transporter AcrB transmembrane domain"/>
    <property type="match status" value="2"/>
</dbReference>
<evidence type="ECO:0000256" key="3">
    <source>
        <dbReference type="ARBA" id="ARBA00022448"/>
    </source>
</evidence>